<keyword evidence="4 6" id="KW-0067">ATP-binding</keyword>
<evidence type="ECO:0000313" key="7">
    <source>
        <dbReference type="Proteomes" id="UP000613840"/>
    </source>
</evidence>
<evidence type="ECO:0000256" key="3">
    <source>
        <dbReference type="ARBA" id="ARBA00022741"/>
    </source>
</evidence>
<feature type="domain" description="ABC transporter" evidence="5">
    <location>
        <begin position="348"/>
        <end position="593"/>
    </location>
</feature>
<dbReference type="InterPro" id="IPR050319">
    <property type="entry name" value="ABC_transp_ATP-bind"/>
</dbReference>
<reference evidence="6" key="2">
    <citation type="submission" date="2020-09" db="EMBL/GenBank/DDBJ databases">
        <authorList>
            <person name="Sun Q."/>
            <person name="Zhou Y."/>
        </authorList>
    </citation>
    <scope>NUCLEOTIDE SEQUENCE</scope>
    <source>
        <strain evidence="6">CGMCC 4.7306</strain>
    </source>
</reference>
<evidence type="ECO:0000256" key="1">
    <source>
        <dbReference type="ARBA" id="ARBA00005417"/>
    </source>
</evidence>
<dbReference type="GO" id="GO:0005524">
    <property type="term" value="F:ATP binding"/>
    <property type="evidence" value="ECO:0007669"/>
    <property type="project" value="UniProtKB-KW"/>
</dbReference>
<sequence>MTSVLEVEQLSVRIPTEDGNVHAVQEVSFSVEAGTIFGIVGESGSGKSVLTQAISGLMPFAEITGSARFDGVDLLTMRPEELQSMRGRRIGMIFQDPLSSLHPYYTIGSQITELIHAHERVSPAAAKARTIELLAKVGISDAGTRFSSYPHQFSGGMRQRVMIAMALALNPPLIIADEPTTALDVTVQAQIIELLQEVQQESGATIVMITHDLGLLSTIASDVMVMYAGNRMEIGARAEIFGRPAHPYTAGLLLSSPANYTPGEELVPIPGRPPSLLQPAALCPFLERCESAVDDCRRLPPPVRVYADGGRSACWLEHKAPATERRPATVAARKISRHRAANVLAASVQDVRLTYRTGPLGRRKSVPVLKGIDLEIHRGETLGLVGESGCGKTTLARVIAGLAPVTEGVVTVAGADLQYINRAAWRRMRREVQLVFQDPFGSLNPRRRVGSIIGDPYRIHERLSGAQRRSRVQSLMELVGLNPEHYNRFPSEFSGGQRQRIGIARALALQPELIICDEPVSALDVSIQAQILNLLKSLQQEFGLTYLFISHDLAVVRHICDRIAVMDGGMIIELADADSIYDAPQQEFTRTLLSASMSRPYPISGQPRTLVESLSAPARPDGVQEVA</sequence>
<gene>
    <name evidence="6" type="primary">oppD</name>
    <name evidence="6" type="ORF">GCM10011575_01860</name>
</gene>
<evidence type="ECO:0000256" key="4">
    <source>
        <dbReference type="ARBA" id="ARBA00022840"/>
    </source>
</evidence>
<name>A0A917RZU0_9ACTN</name>
<dbReference type="GO" id="GO:0015833">
    <property type="term" value="P:peptide transport"/>
    <property type="evidence" value="ECO:0007669"/>
    <property type="project" value="InterPro"/>
</dbReference>
<dbReference type="EMBL" id="BMMZ01000001">
    <property type="protein sequence ID" value="GGL47594.1"/>
    <property type="molecule type" value="Genomic_DNA"/>
</dbReference>
<dbReference type="InterPro" id="IPR013563">
    <property type="entry name" value="Oligopep_ABC_C"/>
</dbReference>
<comment type="similarity">
    <text evidence="1">Belongs to the ABC transporter superfamily.</text>
</comment>
<feature type="domain" description="ABC transporter" evidence="5">
    <location>
        <begin position="5"/>
        <end position="253"/>
    </location>
</feature>
<comment type="caution">
    <text evidence="6">The sequence shown here is derived from an EMBL/GenBank/DDBJ whole genome shotgun (WGS) entry which is preliminary data.</text>
</comment>
<accession>A0A917RZU0</accession>
<organism evidence="6 7">
    <name type="scientific">Microlunatus endophyticus</name>
    <dbReference type="NCBI Taxonomy" id="1716077"/>
    <lineage>
        <taxon>Bacteria</taxon>
        <taxon>Bacillati</taxon>
        <taxon>Actinomycetota</taxon>
        <taxon>Actinomycetes</taxon>
        <taxon>Propionibacteriales</taxon>
        <taxon>Propionibacteriaceae</taxon>
        <taxon>Microlunatus</taxon>
    </lineage>
</organism>
<evidence type="ECO:0000313" key="6">
    <source>
        <dbReference type="EMBL" id="GGL47594.1"/>
    </source>
</evidence>
<dbReference type="CDD" id="cd03257">
    <property type="entry name" value="ABC_NikE_OppD_transporters"/>
    <property type="match status" value="2"/>
</dbReference>
<dbReference type="NCBIfam" id="NF008453">
    <property type="entry name" value="PRK11308.1"/>
    <property type="match status" value="2"/>
</dbReference>
<dbReference type="SUPFAM" id="SSF52540">
    <property type="entry name" value="P-loop containing nucleoside triphosphate hydrolases"/>
    <property type="match status" value="2"/>
</dbReference>
<keyword evidence="2" id="KW-0813">Transport</keyword>
<dbReference type="Gene3D" id="3.40.50.300">
    <property type="entry name" value="P-loop containing nucleotide triphosphate hydrolases"/>
    <property type="match status" value="2"/>
</dbReference>
<keyword evidence="7" id="KW-1185">Reference proteome</keyword>
<dbReference type="Pfam" id="PF08352">
    <property type="entry name" value="oligo_HPY"/>
    <property type="match status" value="1"/>
</dbReference>
<dbReference type="PROSITE" id="PS00211">
    <property type="entry name" value="ABC_TRANSPORTER_1"/>
    <property type="match status" value="2"/>
</dbReference>
<dbReference type="InterPro" id="IPR003593">
    <property type="entry name" value="AAA+_ATPase"/>
</dbReference>
<evidence type="ECO:0000256" key="2">
    <source>
        <dbReference type="ARBA" id="ARBA00022448"/>
    </source>
</evidence>
<proteinExistence type="inferred from homology"/>
<dbReference type="PROSITE" id="PS50893">
    <property type="entry name" value="ABC_TRANSPORTER_2"/>
    <property type="match status" value="2"/>
</dbReference>
<dbReference type="SMART" id="SM00382">
    <property type="entry name" value="AAA"/>
    <property type="match status" value="2"/>
</dbReference>
<dbReference type="RefSeq" id="WP_188893299.1">
    <property type="nucleotide sequence ID" value="NZ_BMMZ01000001.1"/>
</dbReference>
<dbReference type="Pfam" id="PF00005">
    <property type="entry name" value="ABC_tran"/>
    <property type="match status" value="2"/>
</dbReference>
<evidence type="ECO:0000259" key="5">
    <source>
        <dbReference type="PROSITE" id="PS50893"/>
    </source>
</evidence>
<dbReference type="PANTHER" id="PTHR43776:SF7">
    <property type="entry name" value="D,D-DIPEPTIDE TRANSPORT ATP-BINDING PROTEIN DDPF-RELATED"/>
    <property type="match status" value="1"/>
</dbReference>
<reference evidence="6" key="1">
    <citation type="journal article" date="2014" name="Int. J. Syst. Evol. Microbiol.">
        <title>Complete genome sequence of Corynebacterium casei LMG S-19264T (=DSM 44701T), isolated from a smear-ripened cheese.</title>
        <authorList>
            <consortium name="US DOE Joint Genome Institute (JGI-PGF)"/>
            <person name="Walter F."/>
            <person name="Albersmeier A."/>
            <person name="Kalinowski J."/>
            <person name="Ruckert C."/>
        </authorList>
    </citation>
    <scope>NUCLEOTIDE SEQUENCE</scope>
    <source>
        <strain evidence="6">CGMCC 4.7306</strain>
    </source>
</reference>
<dbReference type="Proteomes" id="UP000613840">
    <property type="component" value="Unassembled WGS sequence"/>
</dbReference>
<dbReference type="InterPro" id="IPR027417">
    <property type="entry name" value="P-loop_NTPase"/>
</dbReference>
<dbReference type="AlphaFoldDB" id="A0A917RZU0"/>
<dbReference type="NCBIfam" id="TIGR01727">
    <property type="entry name" value="oligo_HPY"/>
    <property type="match status" value="1"/>
</dbReference>
<dbReference type="GO" id="GO:0055085">
    <property type="term" value="P:transmembrane transport"/>
    <property type="evidence" value="ECO:0007669"/>
    <property type="project" value="UniProtKB-ARBA"/>
</dbReference>
<dbReference type="InterPro" id="IPR017871">
    <property type="entry name" value="ABC_transporter-like_CS"/>
</dbReference>
<dbReference type="InterPro" id="IPR003439">
    <property type="entry name" value="ABC_transporter-like_ATP-bd"/>
</dbReference>
<protein>
    <submittedName>
        <fullName evidence="6">ABC transporter ATP-binding protein</fullName>
    </submittedName>
</protein>
<keyword evidence="3" id="KW-0547">Nucleotide-binding</keyword>
<dbReference type="GO" id="GO:0016887">
    <property type="term" value="F:ATP hydrolysis activity"/>
    <property type="evidence" value="ECO:0007669"/>
    <property type="project" value="InterPro"/>
</dbReference>
<dbReference type="NCBIfam" id="NF007739">
    <property type="entry name" value="PRK10419.1"/>
    <property type="match status" value="2"/>
</dbReference>
<dbReference type="FunFam" id="3.40.50.300:FF:000016">
    <property type="entry name" value="Oligopeptide ABC transporter ATP-binding component"/>
    <property type="match status" value="2"/>
</dbReference>
<dbReference type="PANTHER" id="PTHR43776">
    <property type="entry name" value="TRANSPORT ATP-BINDING PROTEIN"/>
    <property type="match status" value="1"/>
</dbReference>